<reference evidence="1 2" key="1">
    <citation type="submission" date="2019-07" db="EMBL/GenBank/DDBJ databases">
        <title>De Novo Assembly of kiwifruit Actinidia rufa.</title>
        <authorList>
            <person name="Sugita-Konishi S."/>
            <person name="Sato K."/>
            <person name="Mori E."/>
            <person name="Abe Y."/>
            <person name="Kisaki G."/>
            <person name="Hamano K."/>
            <person name="Suezawa K."/>
            <person name="Otani M."/>
            <person name="Fukuda T."/>
            <person name="Manabe T."/>
            <person name="Gomi K."/>
            <person name="Tabuchi M."/>
            <person name="Akimitsu K."/>
            <person name="Kataoka I."/>
        </authorList>
    </citation>
    <scope>NUCLEOTIDE SEQUENCE [LARGE SCALE GENOMIC DNA]</scope>
    <source>
        <strain evidence="2">cv. Fuchu</strain>
    </source>
</reference>
<sequence length="86" mass="9238">MVKGFHIIQGVSGGEGGEGVGGGEAGLGMLGMRGWGLQAVRLGMAVKSWEVREELGGSVCGLEWGRAGLRVRVWRLKTWIAWNKWA</sequence>
<dbReference type="Proteomes" id="UP000585474">
    <property type="component" value="Unassembled WGS sequence"/>
</dbReference>
<name>A0A7J0F2Z0_9ERIC</name>
<gene>
    <name evidence="1" type="ORF">Acr_08g0014570</name>
</gene>
<comment type="caution">
    <text evidence="1">The sequence shown here is derived from an EMBL/GenBank/DDBJ whole genome shotgun (WGS) entry which is preliminary data.</text>
</comment>
<protein>
    <submittedName>
        <fullName evidence="1">Uncharacterized protein</fullName>
    </submittedName>
</protein>
<dbReference type="EMBL" id="BJWL01000008">
    <property type="protein sequence ID" value="GFY93061.1"/>
    <property type="molecule type" value="Genomic_DNA"/>
</dbReference>
<evidence type="ECO:0000313" key="1">
    <source>
        <dbReference type="EMBL" id="GFY93061.1"/>
    </source>
</evidence>
<organism evidence="1 2">
    <name type="scientific">Actinidia rufa</name>
    <dbReference type="NCBI Taxonomy" id="165716"/>
    <lineage>
        <taxon>Eukaryota</taxon>
        <taxon>Viridiplantae</taxon>
        <taxon>Streptophyta</taxon>
        <taxon>Embryophyta</taxon>
        <taxon>Tracheophyta</taxon>
        <taxon>Spermatophyta</taxon>
        <taxon>Magnoliopsida</taxon>
        <taxon>eudicotyledons</taxon>
        <taxon>Gunneridae</taxon>
        <taxon>Pentapetalae</taxon>
        <taxon>asterids</taxon>
        <taxon>Ericales</taxon>
        <taxon>Actinidiaceae</taxon>
        <taxon>Actinidia</taxon>
    </lineage>
</organism>
<proteinExistence type="predicted"/>
<accession>A0A7J0F2Z0</accession>
<keyword evidence="2" id="KW-1185">Reference proteome</keyword>
<evidence type="ECO:0000313" key="2">
    <source>
        <dbReference type="Proteomes" id="UP000585474"/>
    </source>
</evidence>
<dbReference type="AlphaFoldDB" id="A0A7J0F2Z0"/>